<feature type="compositionally biased region" description="Polar residues" evidence="7">
    <location>
        <begin position="410"/>
        <end position="420"/>
    </location>
</feature>
<evidence type="ECO:0000256" key="3">
    <source>
        <dbReference type="ARBA" id="ARBA00023015"/>
    </source>
</evidence>
<dbReference type="PANTHER" id="PTHR36206:SF12">
    <property type="entry name" value="ASPERCRYPTIN BIOSYNTHESIS CLUSTER-SPECIFIC TRANSCRIPTION REGULATOR ATNN-RELATED"/>
    <property type="match status" value="1"/>
</dbReference>
<dbReference type="GO" id="GO:0003677">
    <property type="term" value="F:DNA binding"/>
    <property type="evidence" value="ECO:0007669"/>
    <property type="project" value="UniProtKB-KW"/>
</dbReference>
<organism evidence="9 10">
    <name type="scientific">Exophiala aquamarina CBS 119918</name>
    <dbReference type="NCBI Taxonomy" id="1182545"/>
    <lineage>
        <taxon>Eukaryota</taxon>
        <taxon>Fungi</taxon>
        <taxon>Dikarya</taxon>
        <taxon>Ascomycota</taxon>
        <taxon>Pezizomycotina</taxon>
        <taxon>Eurotiomycetes</taxon>
        <taxon>Chaetothyriomycetidae</taxon>
        <taxon>Chaetothyriales</taxon>
        <taxon>Herpotrichiellaceae</taxon>
        <taxon>Exophiala</taxon>
    </lineage>
</organism>
<dbReference type="STRING" id="1182545.A0A072PAF9"/>
<keyword evidence="4" id="KW-0238">DNA-binding</keyword>
<evidence type="ECO:0000256" key="2">
    <source>
        <dbReference type="ARBA" id="ARBA00022833"/>
    </source>
</evidence>
<evidence type="ECO:0000313" key="9">
    <source>
        <dbReference type="EMBL" id="KEF56831.1"/>
    </source>
</evidence>
<keyword evidence="6" id="KW-0539">Nucleus</keyword>
<name>A0A072PAF9_9EURO</name>
<dbReference type="InterPro" id="IPR001138">
    <property type="entry name" value="Zn2Cys6_DnaBD"/>
</dbReference>
<protein>
    <recommendedName>
        <fullName evidence="8">Zn(2)-C6 fungal-type domain-containing protein</fullName>
    </recommendedName>
</protein>
<dbReference type="RefSeq" id="XP_013259421.1">
    <property type="nucleotide sequence ID" value="XM_013403967.1"/>
</dbReference>
<dbReference type="CDD" id="cd00067">
    <property type="entry name" value="GAL4"/>
    <property type="match status" value="1"/>
</dbReference>
<feature type="domain" description="Zn(2)-C6 fungal-type" evidence="8">
    <location>
        <begin position="29"/>
        <end position="55"/>
    </location>
</feature>
<evidence type="ECO:0000256" key="5">
    <source>
        <dbReference type="ARBA" id="ARBA00023163"/>
    </source>
</evidence>
<dbReference type="Pfam" id="PF00172">
    <property type="entry name" value="Zn_clus"/>
    <property type="match status" value="1"/>
</dbReference>
<keyword evidence="1" id="KW-0479">Metal-binding</keyword>
<dbReference type="PANTHER" id="PTHR36206">
    <property type="entry name" value="ASPERCRYPTIN BIOSYNTHESIS CLUSTER-SPECIFIC TRANSCRIPTION REGULATOR ATNN-RELATED"/>
    <property type="match status" value="1"/>
</dbReference>
<dbReference type="GO" id="GO:0000981">
    <property type="term" value="F:DNA-binding transcription factor activity, RNA polymerase II-specific"/>
    <property type="evidence" value="ECO:0007669"/>
    <property type="project" value="InterPro"/>
</dbReference>
<accession>A0A072PAF9</accession>
<comment type="caution">
    <text evidence="9">The sequence shown here is derived from an EMBL/GenBank/DDBJ whole genome shotgun (WGS) entry which is preliminary data.</text>
</comment>
<sequence length="515" mass="57516">MSRFDQIHGLQISKRVHHLQQTSALRDARTRRIKCDERHPRCLRCCKSGFKCEYDAVQAITPGSAFVIYSAGALRLSPRDLPDADPRDLRALNYFQSLTILEIGGPWSTELFTKFLLPMSRHECSIRQAVVALGTLHEGYVEAGGSTKTDLACSTQRHALMQYGAAVRSVMALRINQHQRNAIDVALVASILFASIENLRGHTKTSLIHVFSGLRILQGAEEEYPNAVCESIPRHLLRIVLQRLVGQVFETGYRDIIPVVTVSSDLGKTETGLLLNAISQTEALHYRLHHFFHHQTLSLAKISNIDIGGVYATIAEAFGSFKFLLEQIKVKHKAFLLSSRGCSKEDCEDRNLLLFNVMVTNLEIIFNVHKTMNEMSPDTLIRKFREHLDWSGTHIRTFSRFTGADDCSERATNTTSVSNDGSKDSRVAQSGRINKRVRGILPKPATSLAPSFSANPGVVPSLYMTAARCQDPVIRREALQLLKACDRREGLWDSNIAAGIISRIIEIEDSPLLET</sequence>
<dbReference type="HOGENOM" id="CLU_011409_6_0_1"/>
<reference evidence="9 10" key="1">
    <citation type="submission" date="2013-03" db="EMBL/GenBank/DDBJ databases">
        <title>The Genome Sequence of Exophiala aquamarina CBS 119918.</title>
        <authorList>
            <consortium name="The Broad Institute Genomics Platform"/>
            <person name="Cuomo C."/>
            <person name="de Hoog S."/>
            <person name="Gorbushina A."/>
            <person name="Walker B."/>
            <person name="Young S.K."/>
            <person name="Zeng Q."/>
            <person name="Gargeya S."/>
            <person name="Fitzgerald M."/>
            <person name="Haas B."/>
            <person name="Abouelleil A."/>
            <person name="Allen A.W."/>
            <person name="Alvarado L."/>
            <person name="Arachchi H.M."/>
            <person name="Berlin A.M."/>
            <person name="Chapman S.B."/>
            <person name="Gainer-Dewar J."/>
            <person name="Goldberg J."/>
            <person name="Griggs A."/>
            <person name="Gujja S."/>
            <person name="Hansen M."/>
            <person name="Howarth C."/>
            <person name="Imamovic A."/>
            <person name="Ireland A."/>
            <person name="Larimer J."/>
            <person name="McCowan C."/>
            <person name="Murphy C."/>
            <person name="Pearson M."/>
            <person name="Poon T.W."/>
            <person name="Priest M."/>
            <person name="Roberts A."/>
            <person name="Saif S."/>
            <person name="Shea T."/>
            <person name="Sisk P."/>
            <person name="Sykes S."/>
            <person name="Wortman J."/>
            <person name="Nusbaum C."/>
            <person name="Birren B."/>
        </authorList>
    </citation>
    <scope>NUCLEOTIDE SEQUENCE [LARGE SCALE GENOMIC DNA]</scope>
    <source>
        <strain evidence="9 10">CBS 119918</strain>
    </source>
</reference>
<dbReference type="SUPFAM" id="SSF57701">
    <property type="entry name" value="Zn2/Cys6 DNA-binding domain"/>
    <property type="match status" value="1"/>
</dbReference>
<dbReference type="VEuPathDB" id="FungiDB:A1O9_07021"/>
<evidence type="ECO:0000259" key="8">
    <source>
        <dbReference type="Pfam" id="PF00172"/>
    </source>
</evidence>
<keyword evidence="2" id="KW-0862">Zinc</keyword>
<dbReference type="Proteomes" id="UP000027920">
    <property type="component" value="Unassembled WGS sequence"/>
</dbReference>
<dbReference type="Gene3D" id="4.10.240.10">
    <property type="entry name" value="Zn(2)-C6 fungal-type DNA-binding domain"/>
    <property type="match status" value="1"/>
</dbReference>
<keyword evidence="5" id="KW-0804">Transcription</keyword>
<keyword evidence="10" id="KW-1185">Reference proteome</keyword>
<dbReference type="EMBL" id="AMGV01000005">
    <property type="protein sequence ID" value="KEF56831.1"/>
    <property type="molecule type" value="Genomic_DNA"/>
</dbReference>
<evidence type="ECO:0000256" key="6">
    <source>
        <dbReference type="ARBA" id="ARBA00023242"/>
    </source>
</evidence>
<evidence type="ECO:0000256" key="4">
    <source>
        <dbReference type="ARBA" id="ARBA00023125"/>
    </source>
</evidence>
<evidence type="ECO:0000256" key="7">
    <source>
        <dbReference type="SAM" id="MobiDB-lite"/>
    </source>
</evidence>
<dbReference type="OrthoDB" id="2593732at2759"/>
<dbReference type="GO" id="GO:0008270">
    <property type="term" value="F:zinc ion binding"/>
    <property type="evidence" value="ECO:0007669"/>
    <property type="project" value="InterPro"/>
</dbReference>
<feature type="region of interest" description="Disordered" evidence="7">
    <location>
        <begin position="409"/>
        <end position="429"/>
    </location>
</feature>
<gene>
    <name evidence="9" type="ORF">A1O9_07021</name>
</gene>
<dbReference type="InterPro" id="IPR036864">
    <property type="entry name" value="Zn2-C6_fun-type_DNA-bd_sf"/>
</dbReference>
<dbReference type="InterPro" id="IPR052360">
    <property type="entry name" value="Transcr_Regulatory_Proteins"/>
</dbReference>
<keyword evidence="3" id="KW-0805">Transcription regulation</keyword>
<dbReference type="AlphaFoldDB" id="A0A072PAF9"/>
<proteinExistence type="predicted"/>
<dbReference type="GeneID" id="25281935"/>
<evidence type="ECO:0000256" key="1">
    <source>
        <dbReference type="ARBA" id="ARBA00022723"/>
    </source>
</evidence>
<evidence type="ECO:0000313" key="10">
    <source>
        <dbReference type="Proteomes" id="UP000027920"/>
    </source>
</evidence>